<dbReference type="RefSeq" id="WP_167048610.1">
    <property type="nucleotide sequence ID" value="NZ_JAAOZB010000002.1"/>
</dbReference>
<feature type="transmembrane region" description="Helical" evidence="1">
    <location>
        <begin position="77"/>
        <end position="98"/>
    </location>
</feature>
<protein>
    <submittedName>
        <fullName evidence="2">Transporter family-2 protein</fullName>
    </submittedName>
</protein>
<accession>A0A7W3JMN1</accession>
<keyword evidence="1" id="KW-0812">Transmembrane</keyword>
<feature type="transmembrane region" description="Helical" evidence="1">
    <location>
        <begin position="199"/>
        <end position="224"/>
    </location>
</feature>
<dbReference type="GO" id="GO:0005886">
    <property type="term" value="C:plasma membrane"/>
    <property type="evidence" value="ECO:0007669"/>
    <property type="project" value="TreeGrafter"/>
</dbReference>
<dbReference type="Pfam" id="PF04657">
    <property type="entry name" value="DMT_YdcZ"/>
    <property type="match status" value="2"/>
</dbReference>
<dbReference type="PANTHER" id="PTHR34821:SF2">
    <property type="entry name" value="INNER MEMBRANE PROTEIN YDCZ"/>
    <property type="match status" value="1"/>
</dbReference>
<feature type="transmembrane region" description="Helical" evidence="1">
    <location>
        <begin position="262"/>
        <end position="284"/>
    </location>
</feature>
<dbReference type="AlphaFoldDB" id="A0A7W3JMN1"/>
<feature type="transmembrane region" description="Helical" evidence="1">
    <location>
        <begin position="104"/>
        <end position="127"/>
    </location>
</feature>
<feature type="transmembrane region" description="Helical" evidence="1">
    <location>
        <begin position="42"/>
        <end position="65"/>
    </location>
</feature>
<gene>
    <name evidence="2" type="ORF">FHX48_000702</name>
</gene>
<organism evidence="2 3">
    <name type="scientific">Microbacterium halimionae</name>
    <dbReference type="NCBI Taxonomy" id="1526413"/>
    <lineage>
        <taxon>Bacteria</taxon>
        <taxon>Bacillati</taxon>
        <taxon>Actinomycetota</taxon>
        <taxon>Actinomycetes</taxon>
        <taxon>Micrococcales</taxon>
        <taxon>Microbacteriaceae</taxon>
        <taxon>Microbacterium</taxon>
    </lineage>
</organism>
<dbReference type="PANTHER" id="PTHR34821">
    <property type="entry name" value="INNER MEMBRANE PROTEIN YDCZ"/>
    <property type="match status" value="1"/>
</dbReference>
<feature type="transmembrane region" description="Helical" evidence="1">
    <location>
        <begin position="290"/>
        <end position="309"/>
    </location>
</feature>
<keyword evidence="3" id="KW-1185">Reference proteome</keyword>
<evidence type="ECO:0000313" key="3">
    <source>
        <dbReference type="Proteomes" id="UP000526083"/>
    </source>
</evidence>
<dbReference type="EMBL" id="JACGWY010000001">
    <property type="protein sequence ID" value="MBA8815650.1"/>
    <property type="molecule type" value="Genomic_DNA"/>
</dbReference>
<dbReference type="InterPro" id="IPR006750">
    <property type="entry name" value="YdcZ"/>
</dbReference>
<sequence length="316" mass="31680">MKNRMPSALSVGGALAGAVTVGVLTALQARANGSLGAELGDGVVAAFISFASGLGILLVLCLFVPSGRAGVRAVAQGAFRSIPAWMMLGGLAGALTVVTQSLTVATVGVALFTVGVVAGQTVNGLLLDRFGYGPAGFVAVTMPRIIGASLAVVAVILCVVGDTSAGDTWWMLILPFLAGAGIAWQQATNGRLRQRIDSALVATLVNFVGGTLTLGIIALVHIAIAGAPTSFPTSPWVYLGGALGVVYIFLSAALVRVTGVLLLGLGSVVGLLSTAVVLDAIWPAPSGPSTLFAVLAAVVALIGVAIAVFPKRRRSV</sequence>
<dbReference type="Proteomes" id="UP000526083">
    <property type="component" value="Unassembled WGS sequence"/>
</dbReference>
<feature type="transmembrane region" description="Helical" evidence="1">
    <location>
        <begin position="169"/>
        <end position="187"/>
    </location>
</feature>
<feature type="transmembrane region" description="Helical" evidence="1">
    <location>
        <begin position="236"/>
        <end position="255"/>
    </location>
</feature>
<comment type="caution">
    <text evidence="2">The sequence shown here is derived from an EMBL/GenBank/DDBJ whole genome shotgun (WGS) entry which is preliminary data.</text>
</comment>
<keyword evidence="1" id="KW-1133">Transmembrane helix</keyword>
<reference evidence="2 3" key="1">
    <citation type="submission" date="2020-07" db="EMBL/GenBank/DDBJ databases">
        <title>Sequencing the genomes of 1000 actinobacteria strains.</title>
        <authorList>
            <person name="Klenk H.-P."/>
        </authorList>
    </citation>
    <scope>NUCLEOTIDE SEQUENCE [LARGE SCALE GENOMIC DNA]</scope>
    <source>
        <strain evidence="2 3">DSM 27576</strain>
    </source>
</reference>
<name>A0A7W3JMN1_9MICO</name>
<evidence type="ECO:0000256" key="1">
    <source>
        <dbReference type="SAM" id="Phobius"/>
    </source>
</evidence>
<feature type="transmembrane region" description="Helical" evidence="1">
    <location>
        <begin position="134"/>
        <end position="157"/>
    </location>
</feature>
<proteinExistence type="predicted"/>
<keyword evidence="1" id="KW-0472">Membrane</keyword>
<evidence type="ECO:0000313" key="2">
    <source>
        <dbReference type="EMBL" id="MBA8815650.1"/>
    </source>
</evidence>